<protein>
    <submittedName>
        <fullName evidence="1">Uncharacterized protein</fullName>
    </submittedName>
</protein>
<sequence length="48" mass="5501">MHKDKAGHESEVAQLFGLDEETSLQSVNFATTENPLLNEHFQEEQENK</sequence>
<name>A0A846TFU1_9BACI</name>
<dbReference type="EMBL" id="JAAVUM010000001">
    <property type="protein sequence ID" value="NKE04232.1"/>
    <property type="molecule type" value="Genomic_DNA"/>
</dbReference>
<evidence type="ECO:0000313" key="2">
    <source>
        <dbReference type="Proteomes" id="UP000587942"/>
    </source>
</evidence>
<proteinExistence type="predicted"/>
<comment type="caution">
    <text evidence="1">The sequence shown here is derived from an EMBL/GenBank/DDBJ whole genome shotgun (WGS) entry which is preliminary data.</text>
</comment>
<organism evidence="1 2">
    <name type="scientific">Mesobacillus selenatarsenatis</name>
    <dbReference type="NCBI Taxonomy" id="388741"/>
    <lineage>
        <taxon>Bacteria</taxon>
        <taxon>Bacillati</taxon>
        <taxon>Bacillota</taxon>
        <taxon>Bacilli</taxon>
        <taxon>Bacillales</taxon>
        <taxon>Bacillaceae</taxon>
        <taxon>Mesobacillus</taxon>
    </lineage>
</organism>
<evidence type="ECO:0000313" key="1">
    <source>
        <dbReference type="EMBL" id="NKE04232.1"/>
    </source>
</evidence>
<dbReference type="Proteomes" id="UP000587942">
    <property type="component" value="Unassembled WGS sequence"/>
</dbReference>
<gene>
    <name evidence="1" type="ORF">GWK17_01870</name>
</gene>
<accession>A0A846TFU1</accession>
<dbReference type="AlphaFoldDB" id="A0A846TFU1"/>
<dbReference type="RefSeq" id="WP_167830746.1">
    <property type="nucleotide sequence ID" value="NZ_JAAVUM010000001.1"/>
</dbReference>
<reference evidence="1 2" key="1">
    <citation type="submission" date="2020-03" db="EMBL/GenBank/DDBJ databases">
        <authorList>
            <person name="Sun Q."/>
        </authorList>
    </citation>
    <scope>NUCLEOTIDE SEQUENCE [LARGE SCALE GENOMIC DNA]</scope>
    <source>
        <strain evidence="1 2">KACC 21451</strain>
    </source>
</reference>